<evidence type="ECO:0000313" key="1">
    <source>
        <dbReference type="EMBL" id="ETZ17860.1"/>
    </source>
</evidence>
<dbReference type="AlphaFoldDB" id="W6TH83"/>
<gene>
    <name evidence="1" type="ORF">BDCR2A_01055</name>
</gene>
<dbReference type="PATRIC" id="fig|1432657.3.peg.1040"/>
<sequence length="277" mass="32361">MLISKMFKVIFAFNLLILSLMLSCKERQDNQNEITDEITDEQIDESEFSEGFKTPEEAYLGLQTSLNKLKEFYYYRSEKFDKAQFTSLFRQILIEQNCQPQYCDITNFENKVYISFRFDIKIMKQLKLIFEKLLLIPAERGETHYVGGTLKSLKIFANIIHGVIDENGKILSNDNLVSIKNSNDIGGIVSIKNYIDDMYLEMDKFLKLFENMITELIKLDTIEDIRKKMNPLYMLAHGLAHTKADNTNPFFVIFSDITNLSNKIEDRIVDLILFMDN</sequence>
<dbReference type="RefSeq" id="WP_231439676.1">
    <property type="nucleotide sequence ID" value="NZ_AZIT01000002.1"/>
</dbReference>
<comment type="caution">
    <text evidence="1">The sequence shown here is derived from an EMBL/GenBank/DDBJ whole genome shotgun (WGS) entry which is preliminary data.</text>
</comment>
<organism evidence="1 2">
    <name type="scientific">Borrelia duttonii CR2A</name>
    <dbReference type="NCBI Taxonomy" id="1432657"/>
    <lineage>
        <taxon>Bacteria</taxon>
        <taxon>Pseudomonadati</taxon>
        <taxon>Spirochaetota</taxon>
        <taxon>Spirochaetia</taxon>
        <taxon>Spirochaetales</taxon>
        <taxon>Borreliaceae</taxon>
        <taxon>Borrelia</taxon>
    </lineage>
</organism>
<dbReference type="PROSITE" id="PS51257">
    <property type="entry name" value="PROKAR_LIPOPROTEIN"/>
    <property type="match status" value="1"/>
</dbReference>
<dbReference type="EMBL" id="AZIT01000002">
    <property type="protein sequence ID" value="ETZ17860.1"/>
    <property type="molecule type" value="Genomic_DNA"/>
</dbReference>
<evidence type="ECO:0008006" key="3">
    <source>
        <dbReference type="Google" id="ProtNLM"/>
    </source>
</evidence>
<name>W6TH83_9SPIR</name>
<evidence type="ECO:0000313" key="2">
    <source>
        <dbReference type="Proteomes" id="UP000019148"/>
    </source>
</evidence>
<protein>
    <recommendedName>
        <fullName evidence="3">Lipoprotein</fullName>
    </recommendedName>
</protein>
<reference evidence="1 2" key="1">
    <citation type="submission" date="2013-12" db="EMBL/GenBank/DDBJ databases">
        <title>Comparative genomics of relapsing fever spirochetes.</title>
        <authorList>
            <person name="Schwan T.G."/>
            <person name="Raffel S.J."/>
            <person name="Porcella S.F."/>
        </authorList>
    </citation>
    <scope>NUCLEOTIDE SEQUENCE [LARGE SCALE GENOMIC DNA]</scope>
    <source>
        <strain evidence="1 2">CR2A</strain>
    </source>
</reference>
<accession>W6TH83</accession>
<proteinExistence type="predicted"/>
<dbReference type="Proteomes" id="UP000019148">
    <property type="component" value="Unassembled WGS sequence"/>
</dbReference>